<dbReference type="InterPro" id="IPR011335">
    <property type="entry name" value="Restrct_endonuc-II-like"/>
</dbReference>
<reference evidence="2" key="1">
    <citation type="submission" date="2021-06" db="EMBL/GenBank/DDBJ databases">
        <authorList>
            <person name="Kallberg Y."/>
            <person name="Tangrot J."/>
            <person name="Rosling A."/>
        </authorList>
    </citation>
    <scope>NUCLEOTIDE SEQUENCE</scope>
    <source>
        <strain evidence="2">87-6 pot B 2015</strain>
    </source>
</reference>
<dbReference type="SUPFAM" id="SSF52980">
    <property type="entry name" value="Restriction endonuclease-like"/>
    <property type="match status" value="1"/>
</dbReference>
<dbReference type="InterPro" id="IPR011856">
    <property type="entry name" value="tRNA_endonuc-like_dom_sf"/>
</dbReference>
<dbReference type="Pfam" id="PF04471">
    <property type="entry name" value="Mrr_cat"/>
    <property type="match status" value="1"/>
</dbReference>
<evidence type="ECO:0000313" key="3">
    <source>
        <dbReference type="Proteomes" id="UP000789375"/>
    </source>
</evidence>
<evidence type="ECO:0000259" key="1">
    <source>
        <dbReference type="Pfam" id="PF04471"/>
    </source>
</evidence>
<dbReference type="EMBL" id="CAJVPP010021474">
    <property type="protein sequence ID" value="CAG8742902.1"/>
    <property type="molecule type" value="Genomic_DNA"/>
</dbReference>
<feature type="non-terminal residue" evidence="2">
    <location>
        <position position="1"/>
    </location>
</feature>
<dbReference type="GO" id="GO:0006302">
    <property type="term" value="P:double-strand break repair"/>
    <property type="evidence" value="ECO:0007669"/>
    <property type="project" value="UniProtKB-ARBA"/>
</dbReference>
<dbReference type="GO" id="GO:0009307">
    <property type="term" value="P:DNA restriction-modification system"/>
    <property type="evidence" value="ECO:0007669"/>
    <property type="project" value="InterPro"/>
</dbReference>
<dbReference type="AlphaFoldDB" id="A0A9N9IN94"/>
<dbReference type="GO" id="GO:0003677">
    <property type="term" value="F:DNA binding"/>
    <property type="evidence" value="ECO:0007669"/>
    <property type="project" value="InterPro"/>
</dbReference>
<organism evidence="2 3">
    <name type="scientific">Funneliformis mosseae</name>
    <name type="common">Endomycorrhizal fungus</name>
    <name type="synonym">Glomus mosseae</name>
    <dbReference type="NCBI Taxonomy" id="27381"/>
    <lineage>
        <taxon>Eukaryota</taxon>
        <taxon>Fungi</taxon>
        <taxon>Fungi incertae sedis</taxon>
        <taxon>Mucoromycota</taxon>
        <taxon>Glomeromycotina</taxon>
        <taxon>Glomeromycetes</taxon>
        <taxon>Glomerales</taxon>
        <taxon>Glomeraceae</taxon>
        <taxon>Funneliformis</taxon>
    </lineage>
</organism>
<dbReference type="GO" id="GO:0015666">
    <property type="term" value="F:restriction endodeoxyribonuclease activity"/>
    <property type="evidence" value="ECO:0007669"/>
    <property type="project" value="TreeGrafter"/>
</dbReference>
<protein>
    <submittedName>
        <fullName evidence="2">5232_t:CDS:1</fullName>
    </submittedName>
</protein>
<dbReference type="InterPro" id="IPR007560">
    <property type="entry name" value="Restrct_endonuc_IV_Mrr"/>
</dbReference>
<keyword evidence="3" id="KW-1185">Reference proteome</keyword>
<sequence>GPGDGGIDISGVAAGNEIAIQCKNWANKIGRNVVDELAGVLSKRENRGKIGVVVAPSGYTPGARKAAREHGIILTDVEDLCDDIFDEIAEKQKSKNRF</sequence>
<proteinExistence type="predicted"/>
<feature type="domain" description="Restriction endonuclease type IV Mrr" evidence="1">
    <location>
        <begin position="2"/>
        <end position="82"/>
    </location>
</feature>
<dbReference type="InterPro" id="IPR052906">
    <property type="entry name" value="Type_IV_Methyl-Rstrct_Enzyme"/>
</dbReference>
<feature type="non-terminal residue" evidence="2">
    <location>
        <position position="98"/>
    </location>
</feature>
<accession>A0A9N9IN94</accession>
<dbReference type="Proteomes" id="UP000789375">
    <property type="component" value="Unassembled WGS sequence"/>
</dbReference>
<name>A0A9N9IN94_FUNMO</name>
<dbReference type="PANTHER" id="PTHR30015:SF7">
    <property type="entry name" value="TYPE IV METHYL-DIRECTED RESTRICTION ENZYME ECOKMRR"/>
    <property type="match status" value="1"/>
</dbReference>
<dbReference type="PANTHER" id="PTHR30015">
    <property type="entry name" value="MRR RESTRICTION SYSTEM PROTEIN"/>
    <property type="match status" value="1"/>
</dbReference>
<evidence type="ECO:0000313" key="2">
    <source>
        <dbReference type="EMBL" id="CAG8742902.1"/>
    </source>
</evidence>
<comment type="caution">
    <text evidence="2">The sequence shown here is derived from an EMBL/GenBank/DDBJ whole genome shotgun (WGS) entry which is preliminary data.</text>
</comment>
<dbReference type="Gene3D" id="3.40.1350.10">
    <property type="match status" value="1"/>
</dbReference>
<gene>
    <name evidence="2" type="ORF">FMOSSE_LOCUS16251</name>
</gene>